<evidence type="ECO:0000256" key="13">
    <source>
        <dbReference type="RuleBase" id="RU000679"/>
    </source>
</evidence>
<evidence type="ECO:0000256" key="6">
    <source>
        <dbReference type="ARBA" id="ARBA00022989"/>
    </source>
</evidence>
<keyword evidence="3 13" id="KW-0813">Transport</keyword>
<dbReference type="AlphaFoldDB" id="A0A0N4WQ88"/>
<dbReference type="PRINTS" id="PR01078">
    <property type="entry name" value="AMINACHANNEL"/>
</dbReference>
<dbReference type="GO" id="GO:0015280">
    <property type="term" value="F:ligand-gated sodium channel activity"/>
    <property type="evidence" value="ECO:0007669"/>
    <property type="project" value="TreeGrafter"/>
</dbReference>
<dbReference type="WBParaSite" id="HPLM_0001357901-mRNA-1">
    <property type="protein sequence ID" value="HPLM_0001357901-mRNA-1"/>
    <property type="gene ID" value="HPLM_0001357901"/>
</dbReference>
<evidence type="ECO:0000256" key="1">
    <source>
        <dbReference type="ARBA" id="ARBA00004141"/>
    </source>
</evidence>
<evidence type="ECO:0000256" key="10">
    <source>
        <dbReference type="ARBA" id="ARBA00023180"/>
    </source>
</evidence>
<keyword evidence="4 13" id="KW-0894">Sodium channel</keyword>
<keyword evidence="6 14" id="KW-1133">Transmembrane helix</keyword>
<keyword evidence="8 13" id="KW-0406">Ion transport</keyword>
<dbReference type="InterPro" id="IPR001873">
    <property type="entry name" value="ENaC"/>
</dbReference>
<evidence type="ECO:0000256" key="12">
    <source>
        <dbReference type="ARBA" id="ARBA00023303"/>
    </source>
</evidence>
<dbReference type="OMA" id="CENECLA"/>
<comment type="subcellular location">
    <subcellularLocation>
        <location evidence="1">Membrane</location>
        <topology evidence="1">Multi-pass membrane protein</topology>
    </subcellularLocation>
</comment>
<evidence type="ECO:0000256" key="14">
    <source>
        <dbReference type="SAM" id="Phobius"/>
    </source>
</evidence>
<protein>
    <submittedName>
        <fullName evidence="15">Amiloride-sensitive sodium channel</fullName>
    </submittedName>
</protein>
<feature type="transmembrane region" description="Helical" evidence="14">
    <location>
        <begin position="430"/>
        <end position="453"/>
    </location>
</feature>
<dbReference type="GO" id="GO:0005886">
    <property type="term" value="C:plasma membrane"/>
    <property type="evidence" value="ECO:0007669"/>
    <property type="project" value="TreeGrafter"/>
</dbReference>
<proteinExistence type="inferred from homology"/>
<accession>A0A0N4WQ88</accession>
<evidence type="ECO:0000256" key="8">
    <source>
        <dbReference type="ARBA" id="ARBA00023065"/>
    </source>
</evidence>
<reference evidence="15" key="1">
    <citation type="submission" date="2017-02" db="UniProtKB">
        <authorList>
            <consortium name="WormBaseParasite"/>
        </authorList>
    </citation>
    <scope>IDENTIFICATION</scope>
</reference>
<keyword evidence="10" id="KW-0325">Glycoprotein</keyword>
<evidence type="ECO:0000256" key="2">
    <source>
        <dbReference type="ARBA" id="ARBA00007193"/>
    </source>
</evidence>
<keyword evidence="9 14" id="KW-0472">Membrane</keyword>
<feature type="transmembrane region" description="Helical" evidence="14">
    <location>
        <begin position="74"/>
        <end position="98"/>
    </location>
</feature>
<sequence>LHINFVFRSLHHRHIGFKQRASQIILRVPAAHIRRIKETEGIGSISRETQHFSQTTTMHGPKRIYQGKRFSTHFWVLMMLVSGILFIFQVAELVSMYLSKPIVSQVSFLINDEGMDFPSVTLCNFNPIRKSYIKHLNATGDFSNELLEYLLQSLMDTQALYSNADRAELHVGDRALQVYQEQHPNFTIGDFFEEAGFNCTETMKLCSFGGRQFDCCKFMEPRLTNLGKCHTLDMRNAREWMQKQTVAGANAGLQIILDTHMEEQFDETGDDADAIFSNAFENGFRYYVHAPDTIPYLVSEGISVSPGSRVYSAISTHTYVLLPSDNWGNCSNKWPQSYHTDLTYSSVNCESLCKKGVFRTELTSIKRFLSLVIHLLHFVTFILKYILIYRSNFLTVNVFHRDMAHTEYRQVKSTSVTEILSDIGGNMGMFLGMSLITVTEISLFISKIAWIAFSKRRRDYLFNKKKREIVSSKGQVASVDELRLFRVNKFRKVILSVLRKRRNNWKRRFRYTLRWR</sequence>
<dbReference type="Pfam" id="PF00858">
    <property type="entry name" value="ASC"/>
    <property type="match status" value="2"/>
</dbReference>
<keyword evidence="12 13" id="KW-0407">Ion channel</keyword>
<comment type="similarity">
    <text evidence="2 13">Belongs to the amiloride-sensitive sodium channel (TC 1.A.6) family.</text>
</comment>
<evidence type="ECO:0000256" key="3">
    <source>
        <dbReference type="ARBA" id="ARBA00022448"/>
    </source>
</evidence>
<feature type="transmembrane region" description="Helical" evidence="14">
    <location>
        <begin position="368"/>
        <end position="388"/>
    </location>
</feature>
<organism evidence="15">
    <name type="scientific">Haemonchus placei</name>
    <name type="common">Barber's pole worm</name>
    <dbReference type="NCBI Taxonomy" id="6290"/>
    <lineage>
        <taxon>Eukaryota</taxon>
        <taxon>Metazoa</taxon>
        <taxon>Ecdysozoa</taxon>
        <taxon>Nematoda</taxon>
        <taxon>Chromadorea</taxon>
        <taxon>Rhabditida</taxon>
        <taxon>Rhabditina</taxon>
        <taxon>Rhabditomorpha</taxon>
        <taxon>Strongyloidea</taxon>
        <taxon>Trichostrongylidae</taxon>
        <taxon>Haemonchus</taxon>
    </lineage>
</organism>
<keyword evidence="7" id="KW-0915">Sodium</keyword>
<dbReference type="PANTHER" id="PTHR11690:SF222">
    <property type="entry name" value="AMILORIDE-SENSITIVE SODIUM CHANNEL SUBUNIT GAMMA"/>
    <property type="match status" value="1"/>
</dbReference>
<evidence type="ECO:0000256" key="4">
    <source>
        <dbReference type="ARBA" id="ARBA00022461"/>
    </source>
</evidence>
<evidence type="ECO:0000256" key="9">
    <source>
        <dbReference type="ARBA" id="ARBA00023136"/>
    </source>
</evidence>
<evidence type="ECO:0000256" key="5">
    <source>
        <dbReference type="ARBA" id="ARBA00022692"/>
    </source>
</evidence>
<keyword evidence="5 13" id="KW-0812">Transmembrane</keyword>
<dbReference type="PANTHER" id="PTHR11690">
    <property type="entry name" value="AMILORIDE-SENSITIVE SODIUM CHANNEL-RELATED"/>
    <property type="match status" value="1"/>
</dbReference>
<evidence type="ECO:0000313" key="15">
    <source>
        <dbReference type="WBParaSite" id="HPLM_0001357901-mRNA-1"/>
    </source>
</evidence>
<dbReference type="Gene3D" id="2.60.470.10">
    <property type="entry name" value="Acid-sensing ion channels like domains"/>
    <property type="match status" value="1"/>
</dbReference>
<keyword evidence="11 13" id="KW-0739">Sodium transport</keyword>
<evidence type="ECO:0000256" key="11">
    <source>
        <dbReference type="ARBA" id="ARBA00023201"/>
    </source>
</evidence>
<name>A0A0N4WQ88_HAEPC</name>
<evidence type="ECO:0000256" key="7">
    <source>
        <dbReference type="ARBA" id="ARBA00023053"/>
    </source>
</evidence>